<accession>A0A9W7SX27</accession>
<dbReference type="OrthoDB" id="10624965at2759"/>
<dbReference type="Proteomes" id="UP001138500">
    <property type="component" value="Unassembled WGS sequence"/>
</dbReference>
<name>A0A9W7SX27_9PEZI</name>
<evidence type="ECO:0000256" key="1">
    <source>
        <dbReference type="SAM" id="MobiDB-lite"/>
    </source>
</evidence>
<proteinExistence type="predicted"/>
<reference evidence="2 3" key="2">
    <citation type="journal article" date="2021" name="Curr. Genet.">
        <title>Genetic response to nitrogen starvation in the aggressive Eucalyptus foliar pathogen Teratosphaeria destructans.</title>
        <authorList>
            <person name="Havenga M."/>
            <person name="Wingfield B.D."/>
            <person name="Wingfield M.J."/>
            <person name="Dreyer L.L."/>
            <person name="Roets F."/>
            <person name="Aylward J."/>
        </authorList>
    </citation>
    <scope>NUCLEOTIDE SEQUENCE [LARGE SCALE GENOMIC DNA]</scope>
    <source>
        <strain evidence="2">CMW44962</strain>
    </source>
</reference>
<dbReference type="EMBL" id="RIBY02000779">
    <property type="protein sequence ID" value="KAH9837499.1"/>
    <property type="molecule type" value="Genomic_DNA"/>
</dbReference>
<feature type="region of interest" description="Disordered" evidence="1">
    <location>
        <begin position="60"/>
        <end position="120"/>
    </location>
</feature>
<sequence>MQPVVSLQLESVHYDQNRGQKKLAQLTEGLWKQAKASAPRAVVRDMLLDDGQVYMDRARELASQQPEEWRELSEQMGSLFDARDKGSQAGGDETASQAGGDDTISQAGGQAGDDETTFLRRSPEEKCAVTIALVSGMSCRWHQFSTISLVEEGLG</sequence>
<evidence type="ECO:0000313" key="2">
    <source>
        <dbReference type="EMBL" id="KAH9837499.1"/>
    </source>
</evidence>
<organism evidence="2 3">
    <name type="scientific">Teratosphaeria destructans</name>
    <dbReference type="NCBI Taxonomy" id="418781"/>
    <lineage>
        <taxon>Eukaryota</taxon>
        <taxon>Fungi</taxon>
        <taxon>Dikarya</taxon>
        <taxon>Ascomycota</taxon>
        <taxon>Pezizomycotina</taxon>
        <taxon>Dothideomycetes</taxon>
        <taxon>Dothideomycetidae</taxon>
        <taxon>Mycosphaerellales</taxon>
        <taxon>Teratosphaeriaceae</taxon>
        <taxon>Teratosphaeria</taxon>
    </lineage>
</organism>
<gene>
    <name evidence="2" type="ORF">Tdes44962_MAKER01855</name>
</gene>
<keyword evidence="3" id="KW-1185">Reference proteome</keyword>
<evidence type="ECO:0000313" key="3">
    <source>
        <dbReference type="Proteomes" id="UP001138500"/>
    </source>
</evidence>
<protein>
    <submittedName>
        <fullName evidence="2">Uncharacterized protein</fullName>
    </submittedName>
</protein>
<dbReference type="AlphaFoldDB" id="A0A9W7SX27"/>
<reference evidence="2 3" key="1">
    <citation type="journal article" date="2018" name="IMA Fungus">
        <title>IMA Genome-F 10: Nine draft genome sequences of Claviceps purpurea s.lat., including C. arundinis, C. humidiphila, and C. cf. spartinae, pseudomolecules for the pitch canker pathogen Fusarium circinatum, draft genome of Davidsoniella eucalypti, Grosmannia galeiformis, Quambalaria eucalypti, and Teratosphaeria destructans.</title>
        <authorList>
            <person name="Wingfield B.D."/>
            <person name="Liu M."/>
            <person name="Nguyen H.D."/>
            <person name="Lane F.A."/>
            <person name="Morgan S.W."/>
            <person name="De Vos L."/>
            <person name="Wilken P.M."/>
            <person name="Duong T.A."/>
            <person name="Aylward J."/>
            <person name="Coetzee M.P."/>
            <person name="Dadej K."/>
            <person name="De Beer Z.W."/>
            <person name="Findlay W."/>
            <person name="Havenga M."/>
            <person name="Kolarik M."/>
            <person name="Menzies J.G."/>
            <person name="Naidoo K."/>
            <person name="Pochopski O."/>
            <person name="Shoukouhi P."/>
            <person name="Santana Q.C."/>
            <person name="Seifert K.A."/>
            <person name="Soal N."/>
            <person name="Steenkamp E.T."/>
            <person name="Tatham C.T."/>
            <person name="van der Nest M.A."/>
            <person name="Wingfield M.J."/>
        </authorList>
    </citation>
    <scope>NUCLEOTIDE SEQUENCE [LARGE SCALE GENOMIC DNA]</scope>
    <source>
        <strain evidence="2">CMW44962</strain>
    </source>
</reference>
<comment type="caution">
    <text evidence="2">The sequence shown here is derived from an EMBL/GenBank/DDBJ whole genome shotgun (WGS) entry which is preliminary data.</text>
</comment>